<gene>
    <name evidence="5" type="ORF">WG950_00660</name>
</gene>
<dbReference type="Pfam" id="PF00005">
    <property type="entry name" value="ABC_tran"/>
    <property type="match status" value="1"/>
</dbReference>
<keyword evidence="6" id="KW-1185">Reference proteome</keyword>
<dbReference type="InterPro" id="IPR003593">
    <property type="entry name" value="AAA+_ATPase"/>
</dbReference>
<dbReference type="GO" id="GO:0005524">
    <property type="term" value="F:ATP binding"/>
    <property type="evidence" value="ECO:0007669"/>
    <property type="project" value="UniProtKB-KW"/>
</dbReference>
<keyword evidence="3 5" id="KW-0067">ATP-binding</keyword>
<protein>
    <submittedName>
        <fullName evidence="5">ABC transporter ATP-binding protein</fullName>
    </submittedName>
</protein>
<feature type="domain" description="ABC transporter" evidence="4">
    <location>
        <begin position="10"/>
        <end position="250"/>
    </location>
</feature>
<dbReference type="PROSITE" id="PS50893">
    <property type="entry name" value="ABC_TRANSPORTER_2"/>
    <property type="match status" value="1"/>
</dbReference>
<proteinExistence type="predicted"/>
<dbReference type="CDD" id="cd03214">
    <property type="entry name" value="ABC_Iron-Siderophores_B12_Hemin"/>
    <property type="match status" value="1"/>
</dbReference>
<dbReference type="EMBL" id="CP150496">
    <property type="protein sequence ID" value="WYW55773.1"/>
    <property type="molecule type" value="Genomic_DNA"/>
</dbReference>
<dbReference type="Gene3D" id="3.40.50.300">
    <property type="entry name" value="P-loop containing nucleotide triphosphate hydrolases"/>
    <property type="match status" value="1"/>
</dbReference>
<dbReference type="PANTHER" id="PTHR42734">
    <property type="entry name" value="METAL TRANSPORT SYSTEM ATP-BINDING PROTEIN TM_0124-RELATED"/>
    <property type="match status" value="1"/>
</dbReference>
<dbReference type="Proteomes" id="UP001491088">
    <property type="component" value="Chromosome"/>
</dbReference>
<evidence type="ECO:0000256" key="3">
    <source>
        <dbReference type="ARBA" id="ARBA00022840"/>
    </source>
</evidence>
<name>A0ABZ2TSB8_9FLAO</name>
<dbReference type="RefSeq" id="WP_340933422.1">
    <property type="nucleotide sequence ID" value="NZ_CP150496.1"/>
</dbReference>
<accession>A0ABZ2TSB8</accession>
<keyword evidence="1" id="KW-0813">Transport</keyword>
<evidence type="ECO:0000259" key="4">
    <source>
        <dbReference type="PROSITE" id="PS50893"/>
    </source>
</evidence>
<keyword evidence="2" id="KW-0547">Nucleotide-binding</keyword>
<evidence type="ECO:0000256" key="1">
    <source>
        <dbReference type="ARBA" id="ARBA00022448"/>
    </source>
</evidence>
<evidence type="ECO:0000313" key="6">
    <source>
        <dbReference type="Proteomes" id="UP001491088"/>
    </source>
</evidence>
<evidence type="ECO:0000256" key="2">
    <source>
        <dbReference type="ARBA" id="ARBA00022741"/>
    </source>
</evidence>
<sequence length="265" mass="30205">MNEEKKHIVISTENLNIGYRHKKLDKIVLSDINLSLEKGELVCVLGKNGIGKSTLLRTLSKVQKPISGHINLEGKRLSTYKEYELSKKLSLVLTERLPESQLTVYELIALGRQPHTNWLDTLTSNDTKKINLAISQTEISHLKDKRFYELSDGQLQRVLIARALAQDTEVIILDEPTAHLDMHQTLNIFALLKKLVLETKKTIIISSHEINLALKMTDKIILLKENEVQFGTTEKLIKSNAFDNLFPNNLLIFNKTLQQFVINKS</sequence>
<dbReference type="SUPFAM" id="SSF52540">
    <property type="entry name" value="P-loop containing nucleoside triphosphate hydrolases"/>
    <property type="match status" value="1"/>
</dbReference>
<evidence type="ECO:0000313" key="5">
    <source>
        <dbReference type="EMBL" id="WYW55773.1"/>
    </source>
</evidence>
<dbReference type="InterPro" id="IPR050153">
    <property type="entry name" value="Metal_Ion_Import_ABC"/>
</dbReference>
<organism evidence="5 6">
    <name type="scientific">Polaribacter marinaquae</name>
    <dbReference type="NCBI Taxonomy" id="1642819"/>
    <lineage>
        <taxon>Bacteria</taxon>
        <taxon>Pseudomonadati</taxon>
        <taxon>Bacteroidota</taxon>
        <taxon>Flavobacteriia</taxon>
        <taxon>Flavobacteriales</taxon>
        <taxon>Flavobacteriaceae</taxon>
    </lineage>
</organism>
<reference evidence="5 6" key="1">
    <citation type="submission" date="2024-03" db="EMBL/GenBank/DDBJ databases">
        <authorList>
            <person name="Cao K."/>
        </authorList>
    </citation>
    <scope>NUCLEOTIDE SEQUENCE [LARGE SCALE GENOMIC DNA]</scope>
    <source>
        <strain evidence="5 6">MCCC 1K00696</strain>
    </source>
</reference>
<dbReference type="InterPro" id="IPR003439">
    <property type="entry name" value="ABC_transporter-like_ATP-bd"/>
</dbReference>
<dbReference type="SMART" id="SM00382">
    <property type="entry name" value="AAA"/>
    <property type="match status" value="1"/>
</dbReference>
<dbReference type="InterPro" id="IPR027417">
    <property type="entry name" value="P-loop_NTPase"/>
</dbReference>
<dbReference type="PANTHER" id="PTHR42734:SF21">
    <property type="entry name" value="IRON ABC TRANSPORTER, ATP-BINDING PROTEIN"/>
    <property type="match status" value="1"/>
</dbReference>